<evidence type="ECO:0000313" key="2">
    <source>
        <dbReference type="Proteomes" id="UP000636960"/>
    </source>
</evidence>
<name>A0A919K0R8_9ACTN</name>
<sequence length="132" mass="14285">MPNNSWDAAINDLFPADDNTEDFAESVPKGAAFDVVAKVEIGRNLMQFADADLLYVSVANVSKSSILVTEKLPRTIKPEDKKRNDTLRVDIKPGWVADVGDVLQVTASYKAEAGIHTDFSSAQSGLFVVVDA</sequence>
<proteinExistence type="predicted"/>
<dbReference type="Proteomes" id="UP000636960">
    <property type="component" value="Unassembled WGS sequence"/>
</dbReference>
<dbReference type="AlphaFoldDB" id="A0A919K0R8"/>
<dbReference type="EMBL" id="BOMV01000013">
    <property type="protein sequence ID" value="GIE94511.1"/>
    <property type="molecule type" value="Genomic_DNA"/>
</dbReference>
<organism evidence="1 2">
    <name type="scientific">Paractinoplanes rishiriensis</name>
    <dbReference type="NCBI Taxonomy" id="1050105"/>
    <lineage>
        <taxon>Bacteria</taxon>
        <taxon>Bacillati</taxon>
        <taxon>Actinomycetota</taxon>
        <taxon>Actinomycetes</taxon>
        <taxon>Micromonosporales</taxon>
        <taxon>Micromonosporaceae</taxon>
        <taxon>Paractinoplanes</taxon>
    </lineage>
</organism>
<reference evidence="1" key="1">
    <citation type="submission" date="2021-01" db="EMBL/GenBank/DDBJ databases">
        <title>Whole genome shotgun sequence of Actinoplanes rishiriensis NBRC 108556.</title>
        <authorList>
            <person name="Komaki H."/>
            <person name="Tamura T."/>
        </authorList>
    </citation>
    <scope>NUCLEOTIDE SEQUENCE</scope>
    <source>
        <strain evidence="1">NBRC 108556</strain>
    </source>
</reference>
<protein>
    <submittedName>
        <fullName evidence="1">Uncharacterized protein</fullName>
    </submittedName>
</protein>
<comment type="caution">
    <text evidence="1">The sequence shown here is derived from an EMBL/GenBank/DDBJ whole genome shotgun (WGS) entry which is preliminary data.</text>
</comment>
<accession>A0A919K0R8</accession>
<evidence type="ECO:0000313" key="1">
    <source>
        <dbReference type="EMBL" id="GIE94511.1"/>
    </source>
</evidence>
<dbReference type="RefSeq" id="WP_203780814.1">
    <property type="nucleotide sequence ID" value="NZ_BOMV01000013.1"/>
</dbReference>
<keyword evidence="2" id="KW-1185">Reference proteome</keyword>
<gene>
    <name evidence="1" type="ORF">Ari01nite_19760</name>
</gene>